<accession>A0A1Y0EGE0</accession>
<proteinExistence type="inferred from homology"/>
<dbReference type="OrthoDB" id="9787486at2"/>
<dbReference type="SUPFAM" id="SSF51735">
    <property type="entry name" value="NAD(P)-binding Rossmann-fold domains"/>
    <property type="match status" value="1"/>
</dbReference>
<dbReference type="InterPro" id="IPR002347">
    <property type="entry name" value="SDR_fam"/>
</dbReference>
<dbReference type="InterPro" id="IPR051122">
    <property type="entry name" value="SDR_DHRS6-like"/>
</dbReference>
<dbReference type="KEGG" id="lvs:LOKVESSMR4R_03217"/>
<evidence type="ECO:0000256" key="2">
    <source>
        <dbReference type="ARBA" id="ARBA00023002"/>
    </source>
</evidence>
<keyword evidence="4" id="KW-1185">Reference proteome</keyword>
<dbReference type="EMBL" id="CP021431">
    <property type="protein sequence ID" value="ARU02498.1"/>
    <property type="molecule type" value="Genomic_DNA"/>
</dbReference>
<organism evidence="3 4">
    <name type="scientific">Yoonia vestfoldensis</name>
    <dbReference type="NCBI Taxonomy" id="245188"/>
    <lineage>
        <taxon>Bacteria</taxon>
        <taxon>Pseudomonadati</taxon>
        <taxon>Pseudomonadota</taxon>
        <taxon>Alphaproteobacteria</taxon>
        <taxon>Rhodobacterales</taxon>
        <taxon>Paracoccaceae</taxon>
        <taxon>Yoonia</taxon>
    </lineage>
</organism>
<gene>
    <name evidence="3" type="ORF">LOKVESSMR4R_03217</name>
</gene>
<evidence type="ECO:0000313" key="4">
    <source>
        <dbReference type="Proteomes" id="UP000195273"/>
    </source>
</evidence>
<dbReference type="GO" id="GO:0016491">
    <property type="term" value="F:oxidoreductase activity"/>
    <property type="evidence" value="ECO:0007669"/>
    <property type="project" value="UniProtKB-KW"/>
</dbReference>
<dbReference type="PANTHER" id="PTHR43477:SF1">
    <property type="entry name" value="DIHYDROANTICAPSIN 7-DEHYDROGENASE"/>
    <property type="match status" value="1"/>
</dbReference>
<dbReference type="Proteomes" id="UP000195273">
    <property type="component" value="Chromosome"/>
</dbReference>
<comment type="similarity">
    <text evidence="1">Belongs to the short-chain dehydrogenases/reductases (SDR) family.</text>
</comment>
<name>A0A1Y0EGE0_9RHOB</name>
<protein>
    <submittedName>
        <fullName evidence="3">Short chain dehydrogenase</fullName>
    </submittedName>
</protein>
<dbReference type="AlphaFoldDB" id="A0A1Y0EGE0"/>
<reference evidence="3 4" key="1">
    <citation type="submission" date="2017-05" db="EMBL/GenBank/DDBJ databases">
        <title>Genome Sequence of Loktanella vestfoldensis Strain SMR4r Isolated from a Culture of the Diatom Skeletonema marinoi.</title>
        <authorList>
            <person name="Topel M."/>
            <person name="Pinder M.I.M."/>
            <person name="Johansson O.N."/>
            <person name="Kourtchenko O."/>
            <person name="Godhe A."/>
            <person name="Clarke A.K."/>
        </authorList>
    </citation>
    <scope>NUCLEOTIDE SEQUENCE [LARGE SCALE GENOMIC DNA]</scope>
    <source>
        <strain evidence="3 4">SMR4r</strain>
    </source>
</reference>
<dbReference type="NCBIfam" id="NF005754">
    <property type="entry name" value="PRK07578.1"/>
    <property type="match status" value="1"/>
</dbReference>
<dbReference type="PANTHER" id="PTHR43477">
    <property type="entry name" value="DIHYDROANTICAPSIN 7-DEHYDROGENASE"/>
    <property type="match status" value="1"/>
</dbReference>
<evidence type="ECO:0000313" key="3">
    <source>
        <dbReference type="EMBL" id="ARU02498.1"/>
    </source>
</evidence>
<keyword evidence="2" id="KW-0560">Oxidoreductase</keyword>
<sequence>MKVVIVGANGAVGNAAVEALSERHQIIRVGKTSGDIQVDLEDVASIRAMYEAIGKIDAMVCAVGHGHFGPVDEMTTDQFIEGINGKVLPQINLVLSGFEYMNDGGSFTLTSGVLNRDPIKGGSGAAAANGAIDGFVGGAAIEMPRGIRINAVSPEVLEVSRAKYDGFFRGHNHVSNEAVGRAFSKAVEGLVNGQILIVE</sequence>
<evidence type="ECO:0000256" key="1">
    <source>
        <dbReference type="ARBA" id="ARBA00006484"/>
    </source>
</evidence>
<dbReference type="PRINTS" id="PR00081">
    <property type="entry name" value="GDHRDH"/>
</dbReference>
<dbReference type="RefSeq" id="WP_087210573.1">
    <property type="nucleotide sequence ID" value="NZ_CP021431.1"/>
</dbReference>
<dbReference type="CDD" id="cd11731">
    <property type="entry name" value="Lin1944_like_SDR_c"/>
    <property type="match status" value="1"/>
</dbReference>
<dbReference type="InterPro" id="IPR036291">
    <property type="entry name" value="NAD(P)-bd_dom_sf"/>
</dbReference>
<dbReference type="Gene3D" id="3.40.50.720">
    <property type="entry name" value="NAD(P)-binding Rossmann-like Domain"/>
    <property type="match status" value="1"/>
</dbReference>
<dbReference type="Pfam" id="PF13561">
    <property type="entry name" value="adh_short_C2"/>
    <property type="match status" value="1"/>
</dbReference>